<comment type="subcellular location">
    <subcellularLocation>
        <location evidence="2">Cell membrane</location>
        <topology evidence="2">Lipid-anchor</topology>
        <topology evidence="2">GPI-anchor</topology>
    </subcellularLocation>
</comment>
<keyword evidence="8" id="KW-0862">Zinc</keyword>
<dbReference type="InterPro" id="IPR014782">
    <property type="entry name" value="Peptidase_M1_dom"/>
</dbReference>
<dbReference type="OrthoDB" id="10031169at2759"/>
<evidence type="ECO:0000256" key="7">
    <source>
        <dbReference type="ARBA" id="ARBA00022801"/>
    </source>
</evidence>
<dbReference type="GO" id="GO:0005737">
    <property type="term" value="C:cytoplasm"/>
    <property type="evidence" value="ECO:0007669"/>
    <property type="project" value="TreeGrafter"/>
</dbReference>
<protein>
    <submittedName>
        <fullName evidence="11">Puromycin-sensitive aminopeptidase-like isoform X2</fullName>
    </submittedName>
</protein>
<reference evidence="11 12" key="1">
    <citation type="journal article" date="2018" name="Gigascience">
        <title>Genomes of trombidid mites reveal novel predicted allergens and laterally-transferred genes associated with secondary metabolism.</title>
        <authorList>
            <person name="Dong X."/>
            <person name="Chaisiri K."/>
            <person name="Xia D."/>
            <person name="Armstrong S.D."/>
            <person name="Fang Y."/>
            <person name="Donnelly M.J."/>
            <person name="Kadowaki T."/>
            <person name="McGarry J.W."/>
            <person name="Darby A.C."/>
            <person name="Makepeace B.L."/>
        </authorList>
    </citation>
    <scope>NUCLEOTIDE SEQUENCE [LARGE SCALE GENOMIC DNA]</scope>
    <source>
        <strain evidence="11">UoL-UT</strain>
    </source>
</reference>
<sequence>VRALDYYKKYLVIDFPLPKLDIVAVRDLNVRGMENWGLILEIETRILYNKNKSSVSTRQTVAYVTIHEIAHQYFGDLVTTKWWTDIWLNEGFAQFFERSLTAILFPEWKYELISLQEQYSNALYIDSFKNSFAIKIRYLNQSEMDIVLDILIYNKGSSLIEMIQKWIGDEAFRKGLNYYLTRHRYSNAETDDMLDAFDRFTKKNVKDVMSMWFKVKGYPMLKVFF</sequence>
<dbReference type="GO" id="GO:0005615">
    <property type="term" value="C:extracellular space"/>
    <property type="evidence" value="ECO:0007669"/>
    <property type="project" value="TreeGrafter"/>
</dbReference>
<dbReference type="EMBL" id="NCKV01033937">
    <property type="protein sequence ID" value="RWS18806.1"/>
    <property type="molecule type" value="Genomic_DNA"/>
</dbReference>
<keyword evidence="9" id="KW-0482">Metalloprotease</keyword>
<dbReference type="Proteomes" id="UP000288716">
    <property type="component" value="Unassembled WGS sequence"/>
</dbReference>
<dbReference type="GO" id="GO:0070006">
    <property type="term" value="F:metalloaminopeptidase activity"/>
    <property type="evidence" value="ECO:0007669"/>
    <property type="project" value="TreeGrafter"/>
</dbReference>
<dbReference type="Gene3D" id="1.10.390.10">
    <property type="entry name" value="Neutral Protease Domain 2"/>
    <property type="match status" value="1"/>
</dbReference>
<dbReference type="PANTHER" id="PTHR11533">
    <property type="entry name" value="PROTEASE M1 ZINC METALLOPROTEASE"/>
    <property type="match status" value="1"/>
</dbReference>
<dbReference type="SUPFAM" id="SSF55486">
    <property type="entry name" value="Metalloproteases ('zincins'), catalytic domain"/>
    <property type="match status" value="1"/>
</dbReference>
<comment type="cofactor">
    <cofactor evidence="1">
        <name>Zn(2+)</name>
        <dbReference type="ChEBI" id="CHEBI:29105"/>
    </cofactor>
</comment>
<dbReference type="Pfam" id="PF01433">
    <property type="entry name" value="Peptidase_M1"/>
    <property type="match status" value="1"/>
</dbReference>
<dbReference type="InterPro" id="IPR050344">
    <property type="entry name" value="Peptidase_M1_aminopeptidases"/>
</dbReference>
<dbReference type="VEuPathDB" id="VectorBase:LDEU013234"/>
<dbReference type="AlphaFoldDB" id="A0A443RTW8"/>
<keyword evidence="6" id="KW-0479">Metal-binding</keyword>
<dbReference type="InterPro" id="IPR027268">
    <property type="entry name" value="Peptidase_M4/M1_CTD_sf"/>
</dbReference>
<evidence type="ECO:0000313" key="11">
    <source>
        <dbReference type="EMBL" id="RWS18806.1"/>
    </source>
</evidence>
<feature type="domain" description="Peptidase M1 membrane alanine aminopeptidase" evidence="10">
    <location>
        <begin position="2"/>
        <end position="212"/>
    </location>
</feature>
<dbReference type="STRING" id="299467.A0A443RTW8"/>
<proteinExistence type="inferred from homology"/>
<dbReference type="GO" id="GO:0005886">
    <property type="term" value="C:plasma membrane"/>
    <property type="evidence" value="ECO:0007669"/>
    <property type="project" value="UniProtKB-SubCell"/>
</dbReference>
<dbReference type="GO" id="GO:0042277">
    <property type="term" value="F:peptide binding"/>
    <property type="evidence" value="ECO:0007669"/>
    <property type="project" value="TreeGrafter"/>
</dbReference>
<dbReference type="GO" id="GO:0006508">
    <property type="term" value="P:proteolysis"/>
    <property type="evidence" value="ECO:0007669"/>
    <property type="project" value="UniProtKB-KW"/>
</dbReference>
<keyword evidence="4 11" id="KW-0031">Aminopeptidase</keyword>
<evidence type="ECO:0000256" key="3">
    <source>
        <dbReference type="ARBA" id="ARBA00010136"/>
    </source>
</evidence>
<evidence type="ECO:0000259" key="10">
    <source>
        <dbReference type="Pfam" id="PF01433"/>
    </source>
</evidence>
<organism evidence="11 12">
    <name type="scientific">Leptotrombidium deliense</name>
    <dbReference type="NCBI Taxonomy" id="299467"/>
    <lineage>
        <taxon>Eukaryota</taxon>
        <taxon>Metazoa</taxon>
        <taxon>Ecdysozoa</taxon>
        <taxon>Arthropoda</taxon>
        <taxon>Chelicerata</taxon>
        <taxon>Arachnida</taxon>
        <taxon>Acari</taxon>
        <taxon>Acariformes</taxon>
        <taxon>Trombidiformes</taxon>
        <taxon>Prostigmata</taxon>
        <taxon>Anystina</taxon>
        <taxon>Parasitengona</taxon>
        <taxon>Trombiculoidea</taxon>
        <taxon>Trombiculidae</taxon>
        <taxon>Leptotrombidium</taxon>
    </lineage>
</organism>
<keyword evidence="7" id="KW-0378">Hydrolase</keyword>
<comment type="caution">
    <text evidence="11">The sequence shown here is derived from an EMBL/GenBank/DDBJ whole genome shotgun (WGS) entry which is preliminary data.</text>
</comment>
<dbReference type="PANTHER" id="PTHR11533:SF174">
    <property type="entry name" value="PUROMYCIN-SENSITIVE AMINOPEPTIDASE-RELATED"/>
    <property type="match status" value="1"/>
</dbReference>
<evidence type="ECO:0000256" key="2">
    <source>
        <dbReference type="ARBA" id="ARBA00004609"/>
    </source>
</evidence>
<dbReference type="GO" id="GO:0043171">
    <property type="term" value="P:peptide catabolic process"/>
    <property type="evidence" value="ECO:0007669"/>
    <property type="project" value="TreeGrafter"/>
</dbReference>
<comment type="similarity">
    <text evidence="3">Belongs to the peptidase M1 family.</text>
</comment>
<evidence type="ECO:0000256" key="4">
    <source>
        <dbReference type="ARBA" id="ARBA00022438"/>
    </source>
</evidence>
<evidence type="ECO:0000256" key="9">
    <source>
        <dbReference type="ARBA" id="ARBA00023049"/>
    </source>
</evidence>
<dbReference type="FunFam" id="1.10.390.10:FF:000006">
    <property type="entry name" value="Puromycin-sensitive aminopeptidase"/>
    <property type="match status" value="1"/>
</dbReference>
<dbReference type="GO" id="GO:0008270">
    <property type="term" value="F:zinc ion binding"/>
    <property type="evidence" value="ECO:0007669"/>
    <property type="project" value="InterPro"/>
</dbReference>
<name>A0A443RTW8_9ACAR</name>
<evidence type="ECO:0000313" key="12">
    <source>
        <dbReference type="Proteomes" id="UP000288716"/>
    </source>
</evidence>
<evidence type="ECO:0000256" key="6">
    <source>
        <dbReference type="ARBA" id="ARBA00022723"/>
    </source>
</evidence>
<gene>
    <name evidence="11" type="ORF">B4U80_01680</name>
</gene>
<evidence type="ECO:0000256" key="1">
    <source>
        <dbReference type="ARBA" id="ARBA00001947"/>
    </source>
</evidence>
<evidence type="ECO:0000256" key="8">
    <source>
        <dbReference type="ARBA" id="ARBA00022833"/>
    </source>
</evidence>
<feature type="non-terminal residue" evidence="11">
    <location>
        <position position="1"/>
    </location>
</feature>
<evidence type="ECO:0000256" key="5">
    <source>
        <dbReference type="ARBA" id="ARBA00022670"/>
    </source>
</evidence>
<accession>A0A443RTW8</accession>
<keyword evidence="5" id="KW-0645">Protease</keyword>
<dbReference type="PRINTS" id="PR00756">
    <property type="entry name" value="ALADIPTASE"/>
</dbReference>
<keyword evidence="12" id="KW-1185">Reference proteome</keyword>
<dbReference type="InterPro" id="IPR001930">
    <property type="entry name" value="Peptidase_M1"/>
</dbReference>